<comment type="caution">
    <text evidence="1">The sequence shown here is derived from an EMBL/GenBank/DDBJ whole genome shotgun (WGS) entry which is preliminary data.</text>
</comment>
<organism evidence="1 2">
    <name type="scientific">Nosema granulosis</name>
    <dbReference type="NCBI Taxonomy" id="83296"/>
    <lineage>
        <taxon>Eukaryota</taxon>
        <taxon>Fungi</taxon>
        <taxon>Fungi incertae sedis</taxon>
        <taxon>Microsporidia</taxon>
        <taxon>Nosematidae</taxon>
        <taxon>Nosema</taxon>
    </lineage>
</organism>
<protein>
    <submittedName>
        <fullName evidence="1">Uncharacterized protein</fullName>
    </submittedName>
</protein>
<keyword evidence="2" id="KW-1185">Reference proteome</keyword>
<dbReference type="EMBL" id="SBJO01000100">
    <property type="protein sequence ID" value="KAF9763100.1"/>
    <property type="molecule type" value="Genomic_DNA"/>
</dbReference>
<dbReference type="AlphaFoldDB" id="A0A9P6GYE8"/>
<dbReference type="Proteomes" id="UP000740883">
    <property type="component" value="Unassembled WGS sequence"/>
</dbReference>
<evidence type="ECO:0000313" key="2">
    <source>
        <dbReference type="Proteomes" id="UP000740883"/>
    </source>
</evidence>
<sequence length="491" mass="57171">MLILHFILACGSHDFKSVQPLKKIKTEPVDILQNELGIDLFKDDVYAITKHGLKHEIIDSSEEVDIKEHSITNSTSEEENITVKDKIIFGEPIYLLNSYKEENDIDYETDFNITKEEFIQPEESIFCIRSCQDFIIYESSTDEIFPESVKASVSFLSGYFYKYFESRIILSSESYKALKKIKLRDTKFFLDEVKSLNDVCSQIFESLNVFLKHDTNYFMTPTEDGDLFDLTNVLSTNCQNILKIKQTNGVFVFEKGIYERIKNSTQIFILGLGERIKGQLLIELSRYSNSILRYSNYQSIFKIFLKEIRSVNKQSKHNLRNIDSVLLLILFGKRKTKDNSFVSICEKERANFMLKIIILLKTLRVQNFDPVHLGMLNHIVEHLTTKILKLSPSETFKGFCEVIYNQIKHNTASSNVFDNTITEKNILFIIFLLGSSSDYLGQFVKTCNDILLKKESLKSLSNQIEYILFRKTFDMINNIPFFFLRSIKFVY</sequence>
<accession>A0A9P6GYE8</accession>
<gene>
    <name evidence="1" type="ORF">NGRA_1503</name>
</gene>
<evidence type="ECO:0000313" key="1">
    <source>
        <dbReference type="EMBL" id="KAF9763100.1"/>
    </source>
</evidence>
<proteinExistence type="predicted"/>
<reference evidence="1 2" key="1">
    <citation type="journal article" date="2020" name="Genome Biol. Evol.">
        <title>Comparative genomics of strictly vertically transmitted, feminizing microsporidia endosymbionts of amphipod crustaceans.</title>
        <authorList>
            <person name="Cormier A."/>
            <person name="Chebbi M.A."/>
            <person name="Giraud I."/>
            <person name="Wattier R."/>
            <person name="Teixeira M."/>
            <person name="Gilbert C."/>
            <person name="Rigaud T."/>
            <person name="Cordaux R."/>
        </authorList>
    </citation>
    <scope>NUCLEOTIDE SEQUENCE [LARGE SCALE GENOMIC DNA]</scope>
    <source>
        <strain evidence="1 2">Ou3-Ou53</strain>
    </source>
</reference>
<name>A0A9P6GYE8_9MICR</name>